<evidence type="ECO:0000313" key="2">
    <source>
        <dbReference type="Proteomes" id="UP001373909"/>
    </source>
</evidence>
<evidence type="ECO:0000313" key="1">
    <source>
        <dbReference type="EMBL" id="WWO44544.1"/>
    </source>
</evidence>
<reference evidence="1 2" key="1">
    <citation type="submission" date="2024-01" db="EMBL/GenBank/DDBJ databases">
        <title>Draft genome sequences of nine bacterial species from freshwater ponds near Washington, DC.</title>
        <authorList>
            <person name="Pavloudi C."/>
            <person name="Oliver L."/>
            <person name="Slattery K."/>
            <person name="Lissner G."/>
            <person name="Saw J.H."/>
        </authorList>
    </citation>
    <scope>NUCLEOTIDE SEQUENCE [LARGE SCALE GENOMIC DNA]</scope>
    <source>
        <strain evidence="2">TB1-E2</strain>
    </source>
</reference>
<keyword evidence="2" id="KW-1185">Reference proteome</keyword>
<proteinExistence type="predicted"/>
<organism evidence="1 2">
    <name type="scientific">Janthinobacterium aestuarii</name>
    <dbReference type="NCBI Taxonomy" id="2985511"/>
    <lineage>
        <taxon>Bacteria</taxon>
        <taxon>Pseudomonadati</taxon>
        <taxon>Pseudomonadota</taxon>
        <taxon>Betaproteobacteria</taxon>
        <taxon>Burkholderiales</taxon>
        <taxon>Oxalobacteraceae</taxon>
        <taxon>Janthinobacterium</taxon>
    </lineage>
</organism>
<name>A0ABZ2GFZ3_9BURK</name>
<gene>
    <name evidence="1" type="ORF">OPV09_17645</name>
</gene>
<sequence length="43" mass="4750">MIRLPISPPRPAADFVRIPLVESRQLPPGAPLDECLKPLKEST</sequence>
<dbReference type="Proteomes" id="UP001373909">
    <property type="component" value="Chromosome"/>
</dbReference>
<protein>
    <submittedName>
        <fullName evidence="1">Uncharacterized protein</fullName>
    </submittedName>
</protein>
<dbReference type="RefSeq" id="WP_338678954.1">
    <property type="nucleotide sequence ID" value="NZ_CP142523.1"/>
</dbReference>
<accession>A0ABZ2GFZ3</accession>
<dbReference type="EMBL" id="CP142523">
    <property type="protein sequence ID" value="WWO44544.1"/>
    <property type="molecule type" value="Genomic_DNA"/>
</dbReference>